<dbReference type="InterPro" id="IPR052022">
    <property type="entry name" value="26kDa_periplasmic_antigen"/>
</dbReference>
<dbReference type="InterPro" id="IPR007497">
    <property type="entry name" value="SIMPL/DUF541"/>
</dbReference>
<dbReference type="AlphaFoldDB" id="A0A1F5ETU6"/>
<organism evidence="2 3">
    <name type="scientific">Candidatus Collierbacteria bacterium RIFCSPHIGHO2_02_FULL_49_10</name>
    <dbReference type="NCBI Taxonomy" id="1817723"/>
    <lineage>
        <taxon>Bacteria</taxon>
        <taxon>Candidatus Collieribacteriota</taxon>
    </lineage>
</organism>
<reference evidence="2 3" key="1">
    <citation type="journal article" date="2016" name="Nat. Commun.">
        <title>Thousands of microbial genomes shed light on interconnected biogeochemical processes in an aquifer system.</title>
        <authorList>
            <person name="Anantharaman K."/>
            <person name="Brown C.T."/>
            <person name="Hug L.A."/>
            <person name="Sharon I."/>
            <person name="Castelle C.J."/>
            <person name="Probst A.J."/>
            <person name="Thomas B.C."/>
            <person name="Singh A."/>
            <person name="Wilkins M.J."/>
            <person name="Karaoz U."/>
            <person name="Brodie E.L."/>
            <person name="Williams K.H."/>
            <person name="Hubbard S.S."/>
            <person name="Banfield J.F."/>
        </authorList>
    </citation>
    <scope>NUCLEOTIDE SEQUENCE [LARGE SCALE GENOMIC DNA]</scope>
</reference>
<protein>
    <recommendedName>
        <fullName evidence="4">SIMPL domain-containing protein</fullName>
    </recommendedName>
</protein>
<dbReference type="PANTHER" id="PTHR34387">
    <property type="entry name" value="SLR1258 PROTEIN"/>
    <property type="match status" value="1"/>
</dbReference>
<accession>A0A1F5ETU6</accession>
<evidence type="ECO:0008006" key="4">
    <source>
        <dbReference type="Google" id="ProtNLM"/>
    </source>
</evidence>
<name>A0A1F5ETU6_9BACT</name>
<comment type="caution">
    <text evidence="2">The sequence shown here is derived from an EMBL/GenBank/DDBJ whole genome shotgun (WGS) entry which is preliminary data.</text>
</comment>
<keyword evidence="1" id="KW-0812">Transmembrane</keyword>
<dbReference type="Gene3D" id="3.30.70.2970">
    <property type="entry name" value="Protein of unknown function (DUF541), domain 2"/>
    <property type="match status" value="1"/>
</dbReference>
<gene>
    <name evidence="2" type="ORF">A3D09_00615</name>
</gene>
<dbReference type="Pfam" id="PF04402">
    <property type="entry name" value="SIMPL"/>
    <property type="match status" value="1"/>
</dbReference>
<evidence type="ECO:0000313" key="3">
    <source>
        <dbReference type="Proteomes" id="UP000177390"/>
    </source>
</evidence>
<dbReference type="EMBL" id="MFAH01000043">
    <property type="protein sequence ID" value="OGD70795.1"/>
    <property type="molecule type" value="Genomic_DNA"/>
</dbReference>
<keyword evidence="1" id="KW-0472">Membrane</keyword>
<feature type="transmembrane region" description="Helical" evidence="1">
    <location>
        <begin position="6"/>
        <end position="29"/>
    </location>
</feature>
<sequence>MQTSPFFNKLAMTVWVVLVIFLGIFLFPWKIVNWGTLKFEIDRTITVIGSAETKTKNQIASFTAGVSATKDKKEEAVSEVNSKMDEIVKALKGFGIKTEDIKTQNNSIYQIQESYYDNGVQKYRPGQWSVNNSVEIILREVDRASALADLLAKSGANNVYGPNFMMDQTTSFEAALATEAIADARKKAEAMANSAGAKLGEVVTVVEGGNASPIYPMMREMGGGGGGPSAVVEPGSSTVSKTVTVTFRLD</sequence>
<dbReference type="PANTHER" id="PTHR34387:SF2">
    <property type="entry name" value="SLR1258 PROTEIN"/>
    <property type="match status" value="1"/>
</dbReference>
<evidence type="ECO:0000313" key="2">
    <source>
        <dbReference type="EMBL" id="OGD70795.1"/>
    </source>
</evidence>
<keyword evidence="1" id="KW-1133">Transmembrane helix</keyword>
<proteinExistence type="predicted"/>
<dbReference type="Gene3D" id="3.30.110.170">
    <property type="entry name" value="Protein of unknown function (DUF541), domain 1"/>
    <property type="match status" value="1"/>
</dbReference>
<evidence type="ECO:0000256" key="1">
    <source>
        <dbReference type="SAM" id="Phobius"/>
    </source>
</evidence>
<dbReference type="Proteomes" id="UP000177390">
    <property type="component" value="Unassembled WGS sequence"/>
</dbReference>
<dbReference type="GO" id="GO:0006974">
    <property type="term" value="P:DNA damage response"/>
    <property type="evidence" value="ECO:0007669"/>
    <property type="project" value="TreeGrafter"/>
</dbReference>